<evidence type="ECO:0000256" key="7">
    <source>
        <dbReference type="ARBA" id="ARBA00023012"/>
    </source>
</evidence>
<evidence type="ECO:0000256" key="4">
    <source>
        <dbReference type="ARBA" id="ARBA00022553"/>
    </source>
</evidence>
<evidence type="ECO:0000313" key="10">
    <source>
        <dbReference type="Proteomes" id="UP000008229"/>
    </source>
</evidence>
<dbReference type="PROSITE" id="PS50109">
    <property type="entry name" value="HIS_KIN"/>
    <property type="match status" value="1"/>
</dbReference>
<gene>
    <name evidence="9" type="ordered locus">Cwoe_3788</name>
</gene>
<dbReference type="InterPro" id="IPR036890">
    <property type="entry name" value="HATPase_C_sf"/>
</dbReference>
<evidence type="ECO:0000313" key="9">
    <source>
        <dbReference type="EMBL" id="ADB52205.1"/>
    </source>
</evidence>
<keyword evidence="5" id="KW-0808">Transferase</keyword>
<keyword evidence="10" id="KW-1185">Reference proteome</keyword>
<dbReference type="SUPFAM" id="SSF47384">
    <property type="entry name" value="Homodimeric domain of signal transducing histidine kinase"/>
    <property type="match status" value="1"/>
</dbReference>
<protein>
    <recommendedName>
        <fullName evidence="3">histidine kinase</fullName>
        <ecNumber evidence="3">2.7.13.3</ecNumber>
    </recommendedName>
</protein>
<keyword evidence="6 9" id="KW-0418">Kinase</keyword>
<dbReference type="PRINTS" id="PR00344">
    <property type="entry name" value="BCTRLSENSOR"/>
</dbReference>
<dbReference type="Pfam" id="PF02518">
    <property type="entry name" value="HATPase_c"/>
    <property type="match status" value="1"/>
</dbReference>
<dbReference type="KEGG" id="cwo:Cwoe_3788"/>
<evidence type="ECO:0000256" key="3">
    <source>
        <dbReference type="ARBA" id="ARBA00012438"/>
    </source>
</evidence>
<dbReference type="SUPFAM" id="SSF55874">
    <property type="entry name" value="ATPase domain of HSP90 chaperone/DNA topoisomerase II/histidine kinase"/>
    <property type="match status" value="1"/>
</dbReference>
<evidence type="ECO:0000256" key="1">
    <source>
        <dbReference type="ARBA" id="ARBA00000085"/>
    </source>
</evidence>
<evidence type="ECO:0000256" key="2">
    <source>
        <dbReference type="ARBA" id="ARBA00004236"/>
    </source>
</evidence>
<dbReference type="InterPro" id="IPR004358">
    <property type="entry name" value="Sig_transdc_His_kin-like_C"/>
</dbReference>
<dbReference type="InterPro" id="IPR005467">
    <property type="entry name" value="His_kinase_dom"/>
</dbReference>
<accession>D3F2D9</accession>
<dbReference type="PANTHER" id="PTHR44936">
    <property type="entry name" value="SENSOR PROTEIN CREC"/>
    <property type="match status" value="1"/>
</dbReference>
<dbReference type="InterPro" id="IPR003594">
    <property type="entry name" value="HATPase_dom"/>
</dbReference>
<dbReference type="Gene3D" id="3.30.565.10">
    <property type="entry name" value="Histidine kinase-like ATPase, C-terminal domain"/>
    <property type="match status" value="1"/>
</dbReference>
<dbReference type="RefSeq" id="WP_012935256.1">
    <property type="nucleotide sequence ID" value="NC_013739.1"/>
</dbReference>
<dbReference type="HOGENOM" id="CLU_1056518_0_0_11"/>
<comment type="subcellular location">
    <subcellularLocation>
        <location evidence="2">Cell membrane</location>
    </subcellularLocation>
</comment>
<dbReference type="GO" id="GO:0005886">
    <property type="term" value="C:plasma membrane"/>
    <property type="evidence" value="ECO:0007669"/>
    <property type="project" value="UniProtKB-SubCell"/>
</dbReference>
<dbReference type="Gene3D" id="1.10.287.130">
    <property type="match status" value="1"/>
</dbReference>
<dbReference type="OrthoDB" id="9786919at2"/>
<evidence type="ECO:0000259" key="8">
    <source>
        <dbReference type="PROSITE" id="PS50109"/>
    </source>
</evidence>
<reference evidence="9 10" key="1">
    <citation type="journal article" date="2010" name="Stand. Genomic Sci.">
        <title>Complete genome sequence of Conexibacter woesei type strain (ID131577).</title>
        <authorList>
            <person name="Pukall R."/>
            <person name="Lapidus A."/>
            <person name="Glavina Del Rio T."/>
            <person name="Copeland A."/>
            <person name="Tice H."/>
            <person name="Cheng J.-F."/>
            <person name="Lucas S."/>
            <person name="Chen F."/>
            <person name="Nolan M."/>
            <person name="Bruce D."/>
            <person name="Goodwin L."/>
            <person name="Pitluck S."/>
            <person name="Mavromatis K."/>
            <person name="Ivanova N."/>
            <person name="Ovchinnikova G."/>
            <person name="Pati A."/>
            <person name="Chen A."/>
            <person name="Palaniappan K."/>
            <person name="Land M."/>
            <person name="Hauser L."/>
            <person name="Chang Y.-J."/>
            <person name="Jeffries C.D."/>
            <person name="Chain P."/>
            <person name="Meincke L."/>
            <person name="Sims D."/>
            <person name="Brettin T."/>
            <person name="Detter J.C."/>
            <person name="Rohde M."/>
            <person name="Goeker M."/>
            <person name="Bristow J."/>
            <person name="Eisen J.A."/>
            <person name="Markowitz V."/>
            <person name="Kyrpides N.C."/>
            <person name="Klenk H.-P."/>
            <person name="Hugenholtz P."/>
        </authorList>
    </citation>
    <scope>NUCLEOTIDE SEQUENCE [LARGE SCALE GENOMIC DNA]</scope>
    <source>
        <strain evidence="10">DSM 14684 / CIP 108061 / JCM 11494 / NBRC 100937 / ID131577</strain>
    </source>
</reference>
<dbReference type="PANTHER" id="PTHR44936:SF9">
    <property type="entry name" value="SENSOR PROTEIN CREC"/>
    <property type="match status" value="1"/>
</dbReference>
<organism evidence="9 10">
    <name type="scientific">Conexibacter woesei (strain DSM 14684 / CCUG 47730 / CIP 108061 / JCM 11494 / NBRC 100937 / ID131577)</name>
    <dbReference type="NCBI Taxonomy" id="469383"/>
    <lineage>
        <taxon>Bacteria</taxon>
        <taxon>Bacillati</taxon>
        <taxon>Actinomycetota</taxon>
        <taxon>Thermoleophilia</taxon>
        <taxon>Solirubrobacterales</taxon>
        <taxon>Conexibacteraceae</taxon>
        <taxon>Conexibacter</taxon>
    </lineage>
</organism>
<dbReference type="InterPro" id="IPR036097">
    <property type="entry name" value="HisK_dim/P_sf"/>
</dbReference>
<dbReference type="SMART" id="SM00387">
    <property type="entry name" value="HATPase_c"/>
    <property type="match status" value="1"/>
</dbReference>
<reference evidence="10" key="2">
    <citation type="submission" date="2010-01" db="EMBL/GenBank/DDBJ databases">
        <title>The complete genome of Conexibacter woesei DSM 14684.</title>
        <authorList>
            <consortium name="US DOE Joint Genome Institute (JGI-PGF)"/>
            <person name="Lucas S."/>
            <person name="Copeland A."/>
            <person name="Lapidus A."/>
            <person name="Glavina del Rio T."/>
            <person name="Dalin E."/>
            <person name="Tice H."/>
            <person name="Bruce D."/>
            <person name="Goodwin L."/>
            <person name="Pitluck S."/>
            <person name="Kyrpides N."/>
            <person name="Mavromatis K."/>
            <person name="Ivanova N."/>
            <person name="Mikhailova N."/>
            <person name="Chertkov O."/>
            <person name="Brettin T."/>
            <person name="Detter J.C."/>
            <person name="Han C."/>
            <person name="Larimer F."/>
            <person name="Land M."/>
            <person name="Hauser L."/>
            <person name="Markowitz V."/>
            <person name="Cheng J.-F."/>
            <person name="Hugenholtz P."/>
            <person name="Woyke T."/>
            <person name="Wu D."/>
            <person name="Pukall R."/>
            <person name="Steenblock K."/>
            <person name="Schneider S."/>
            <person name="Klenk H.-P."/>
            <person name="Eisen J.A."/>
        </authorList>
    </citation>
    <scope>NUCLEOTIDE SEQUENCE [LARGE SCALE GENOMIC DNA]</scope>
    <source>
        <strain evidence="10">DSM 14684 / CIP 108061 / JCM 11494 / NBRC 100937 / ID131577</strain>
    </source>
</reference>
<keyword evidence="7" id="KW-0902">Two-component regulatory system</keyword>
<name>D3F2D9_CONWI</name>
<sequence precursor="true">MTAVAVVAAGSGWLAALVAAAVGRALLARRMELVARACHELRGPLTAARLAAQFAARDAGGPGVPESARGPLEAIDLELGRARLALDDLAAAEHGGRADDRACTFDVGVLLVDVAEAWRPFAADRGVRLRVEQPPGRVLVHGDRTRLAQACGNLLANAIEHGRSGGADAVGQEAAFAGAGGEVVLRARAGVHTMRIEVLDDGPGLPAPVAALVRRPRGGRGARGRGLAIAADVAARHRGRLAAAPSERGARLVLELPTAAGSP</sequence>
<proteinExistence type="predicted"/>
<dbReference type="STRING" id="469383.Cwoe_3788"/>
<dbReference type="GO" id="GO:0000155">
    <property type="term" value="F:phosphorelay sensor kinase activity"/>
    <property type="evidence" value="ECO:0007669"/>
    <property type="project" value="InterPro"/>
</dbReference>
<dbReference type="EC" id="2.7.13.3" evidence="3"/>
<dbReference type="Proteomes" id="UP000008229">
    <property type="component" value="Chromosome"/>
</dbReference>
<keyword evidence="4" id="KW-0597">Phosphoprotein</keyword>
<dbReference type="AlphaFoldDB" id="D3F2D9"/>
<evidence type="ECO:0000256" key="6">
    <source>
        <dbReference type="ARBA" id="ARBA00022777"/>
    </source>
</evidence>
<evidence type="ECO:0000256" key="5">
    <source>
        <dbReference type="ARBA" id="ARBA00022679"/>
    </source>
</evidence>
<dbReference type="InterPro" id="IPR050980">
    <property type="entry name" value="2C_sensor_his_kinase"/>
</dbReference>
<dbReference type="EMBL" id="CP001854">
    <property type="protein sequence ID" value="ADB52205.1"/>
    <property type="molecule type" value="Genomic_DNA"/>
</dbReference>
<dbReference type="eggNOG" id="COG0642">
    <property type="taxonomic scope" value="Bacteria"/>
</dbReference>
<comment type="catalytic activity">
    <reaction evidence="1">
        <text>ATP + protein L-histidine = ADP + protein N-phospho-L-histidine.</text>
        <dbReference type="EC" id="2.7.13.3"/>
    </reaction>
</comment>
<feature type="domain" description="Histidine kinase" evidence="8">
    <location>
        <begin position="36"/>
        <end position="260"/>
    </location>
</feature>